<sequence>MNSDFLQIKSLEGDLKMSHKTKDFGLSVSTKELILHKPHVNYYVKLEHIISILPYDKRTLKAVTFVNYRAANQESIHSVPGSEYFRIYVQALVLHNRSGLFEHGPTDLIIPIHPTMLKIIAECLHKVGLTSI</sequence>
<name>A0A1V4HT24_9BACL</name>
<evidence type="ECO:0000313" key="2">
    <source>
        <dbReference type="Proteomes" id="UP000190626"/>
    </source>
</evidence>
<dbReference type="OrthoDB" id="2381628at2"/>
<proteinExistence type="predicted"/>
<dbReference type="EMBL" id="MBTG01000001">
    <property type="protein sequence ID" value="OPH62016.1"/>
    <property type="molecule type" value="Genomic_DNA"/>
</dbReference>
<accession>A0A1V4HT24</accession>
<keyword evidence="2" id="KW-1185">Reference proteome</keyword>
<evidence type="ECO:0000313" key="1">
    <source>
        <dbReference type="EMBL" id="OPH62016.1"/>
    </source>
</evidence>
<organism evidence="1 2">
    <name type="scientific">Paenibacillus ferrarius</name>
    <dbReference type="NCBI Taxonomy" id="1469647"/>
    <lineage>
        <taxon>Bacteria</taxon>
        <taxon>Bacillati</taxon>
        <taxon>Bacillota</taxon>
        <taxon>Bacilli</taxon>
        <taxon>Bacillales</taxon>
        <taxon>Paenibacillaceae</taxon>
        <taxon>Paenibacillus</taxon>
    </lineage>
</organism>
<protein>
    <submittedName>
        <fullName evidence="1">Uncharacterized protein</fullName>
    </submittedName>
</protein>
<dbReference type="AlphaFoldDB" id="A0A1V4HT24"/>
<reference evidence="2" key="1">
    <citation type="submission" date="2016-07" db="EMBL/GenBank/DDBJ databases">
        <authorList>
            <person name="Florea S."/>
            <person name="Webb J.S."/>
            <person name="Jaromczyk J."/>
            <person name="Schardl C.L."/>
        </authorList>
    </citation>
    <scope>NUCLEOTIDE SEQUENCE [LARGE SCALE GENOMIC DNA]</scope>
    <source>
        <strain evidence="2">CY1</strain>
    </source>
</reference>
<comment type="caution">
    <text evidence="1">The sequence shown here is derived from an EMBL/GenBank/DDBJ whole genome shotgun (WGS) entry which is preliminary data.</text>
</comment>
<gene>
    <name evidence="1" type="ORF">BC351_01880</name>
</gene>
<dbReference type="Proteomes" id="UP000190626">
    <property type="component" value="Unassembled WGS sequence"/>
</dbReference>
<dbReference type="RefSeq" id="WP_079409011.1">
    <property type="nucleotide sequence ID" value="NZ_MBTG01000001.1"/>
</dbReference>